<keyword evidence="9" id="KW-1185">Reference proteome</keyword>
<dbReference type="PANTHER" id="PTHR31845">
    <property type="entry name" value="FINGER DOMAIN PROTEIN, PUTATIVE-RELATED"/>
    <property type="match status" value="1"/>
</dbReference>
<evidence type="ECO:0000256" key="2">
    <source>
        <dbReference type="ARBA" id="ARBA00023015"/>
    </source>
</evidence>
<evidence type="ECO:0000256" key="5">
    <source>
        <dbReference type="ARBA" id="ARBA00023242"/>
    </source>
</evidence>
<dbReference type="SUPFAM" id="SSF57701">
    <property type="entry name" value="Zn2/Cys6 DNA-binding domain"/>
    <property type="match status" value="1"/>
</dbReference>
<dbReference type="EMBL" id="JAGMUV010000030">
    <property type="protein sequence ID" value="KAH7115600.1"/>
    <property type="molecule type" value="Genomic_DNA"/>
</dbReference>
<evidence type="ECO:0000256" key="4">
    <source>
        <dbReference type="ARBA" id="ARBA00023163"/>
    </source>
</evidence>
<dbReference type="OrthoDB" id="5217604at2759"/>
<dbReference type="CDD" id="cd00067">
    <property type="entry name" value="GAL4"/>
    <property type="match status" value="1"/>
</dbReference>
<evidence type="ECO:0000256" key="6">
    <source>
        <dbReference type="SAM" id="MobiDB-lite"/>
    </source>
</evidence>
<dbReference type="InterPro" id="IPR036864">
    <property type="entry name" value="Zn2-C6_fun-type_DNA-bd_sf"/>
</dbReference>
<gene>
    <name evidence="8" type="ORF">EDB81DRAFT_873355</name>
</gene>
<keyword evidence="4" id="KW-0804">Transcription</keyword>
<evidence type="ECO:0000256" key="1">
    <source>
        <dbReference type="ARBA" id="ARBA00004123"/>
    </source>
</evidence>
<organism evidence="8 9">
    <name type="scientific">Dactylonectria macrodidyma</name>
    <dbReference type="NCBI Taxonomy" id="307937"/>
    <lineage>
        <taxon>Eukaryota</taxon>
        <taxon>Fungi</taxon>
        <taxon>Dikarya</taxon>
        <taxon>Ascomycota</taxon>
        <taxon>Pezizomycotina</taxon>
        <taxon>Sordariomycetes</taxon>
        <taxon>Hypocreomycetidae</taxon>
        <taxon>Hypocreales</taxon>
        <taxon>Nectriaceae</taxon>
        <taxon>Dactylonectria</taxon>
    </lineage>
</organism>
<keyword evidence="5" id="KW-0539">Nucleus</keyword>
<evidence type="ECO:0000313" key="9">
    <source>
        <dbReference type="Proteomes" id="UP000738349"/>
    </source>
</evidence>
<dbReference type="Gene3D" id="4.10.240.10">
    <property type="entry name" value="Zn(2)-C6 fungal-type DNA-binding domain"/>
    <property type="match status" value="1"/>
</dbReference>
<proteinExistence type="predicted"/>
<dbReference type="GO" id="GO:0005634">
    <property type="term" value="C:nucleus"/>
    <property type="evidence" value="ECO:0007669"/>
    <property type="project" value="UniProtKB-SubCell"/>
</dbReference>
<dbReference type="PROSITE" id="PS50048">
    <property type="entry name" value="ZN2_CY6_FUNGAL_2"/>
    <property type="match status" value="1"/>
</dbReference>
<evidence type="ECO:0000259" key="7">
    <source>
        <dbReference type="PROSITE" id="PS50048"/>
    </source>
</evidence>
<dbReference type="GO" id="GO:0000981">
    <property type="term" value="F:DNA-binding transcription factor activity, RNA polymerase II-specific"/>
    <property type="evidence" value="ECO:0007669"/>
    <property type="project" value="InterPro"/>
</dbReference>
<keyword evidence="2" id="KW-0805">Transcription regulation</keyword>
<dbReference type="Proteomes" id="UP000738349">
    <property type="component" value="Unassembled WGS sequence"/>
</dbReference>
<sequence length="583" mass="65418">MSRASDQSQLPASGYVLKTCQTCFHAKIRCEKTQESGICDRCLRLGKECVFKPARRRPKASRRNRVEVRTSSSIMSKSPLSPGARTSTSKGNIDIINRNASLDPFEREIISVEFATNLINWFRTRMMPHFPFVVLPEDLPADELNKERPCVCLAALAAAAHSEPLVQLELGLLFNQVVAARMVNGYINDLDLLQGLLIHLAWAHFNPRPKRYTQHLHLATSIVCDLRLDRPRKPSLWDIHGGMDKNKPDWGPDEKRALAGVYYLSSSSSIVLQKSRHFSFSPYILSCCEDLALQNQSATDKRLVYIIQLQCLTEKVEDLVGKTSTTNDVVQFEVEVQKLVQDFAEMKSTWPFSLSTSLTFLLQFHLLELLLSQASPSGTPFGLDKFHDAPTQPDQYAPLLHWLSSSISAVRSLISVALVLPQGEEFAMSNIGWIVIYCGLSLAVRLDLLAAKDGISGLTQHLRNLLDIPHTLRQIALRLEAALASGPDFVACDFCPFHGLSERVRRLEQWYFAQIEQGAANKAMQEVTNQSSHVMDNNHVLVDDLMSSQDGWVGQFGWYQSPELDISTFLFTDPVGFSEMLEP</sequence>
<feature type="region of interest" description="Disordered" evidence="6">
    <location>
        <begin position="60"/>
        <end position="89"/>
    </location>
</feature>
<evidence type="ECO:0000313" key="8">
    <source>
        <dbReference type="EMBL" id="KAH7115600.1"/>
    </source>
</evidence>
<name>A0A9P9DA57_9HYPO</name>
<protein>
    <recommendedName>
        <fullName evidence="7">Zn(2)-C6 fungal-type domain-containing protein</fullName>
    </recommendedName>
</protein>
<dbReference type="PANTHER" id="PTHR31845:SF10">
    <property type="entry name" value="ZN(II)2CYS6 TRANSCRIPTION FACTOR (EUROFUNG)"/>
    <property type="match status" value="1"/>
</dbReference>
<dbReference type="SMART" id="SM00066">
    <property type="entry name" value="GAL4"/>
    <property type="match status" value="1"/>
</dbReference>
<dbReference type="InterPro" id="IPR001138">
    <property type="entry name" value="Zn2Cys6_DnaBD"/>
</dbReference>
<comment type="caution">
    <text evidence="8">The sequence shown here is derived from an EMBL/GenBank/DDBJ whole genome shotgun (WGS) entry which is preliminary data.</text>
</comment>
<feature type="domain" description="Zn(2)-C6 fungal-type" evidence="7">
    <location>
        <begin position="19"/>
        <end position="51"/>
    </location>
</feature>
<keyword evidence="3" id="KW-0238">DNA-binding</keyword>
<dbReference type="GO" id="GO:0008270">
    <property type="term" value="F:zinc ion binding"/>
    <property type="evidence" value="ECO:0007669"/>
    <property type="project" value="InterPro"/>
</dbReference>
<evidence type="ECO:0000256" key="3">
    <source>
        <dbReference type="ARBA" id="ARBA00023125"/>
    </source>
</evidence>
<dbReference type="GO" id="GO:0000976">
    <property type="term" value="F:transcription cis-regulatory region binding"/>
    <property type="evidence" value="ECO:0007669"/>
    <property type="project" value="TreeGrafter"/>
</dbReference>
<reference evidence="8" key="1">
    <citation type="journal article" date="2021" name="Nat. Commun.">
        <title>Genetic determinants of endophytism in the Arabidopsis root mycobiome.</title>
        <authorList>
            <person name="Mesny F."/>
            <person name="Miyauchi S."/>
            <person name="Thiergart T."/>
            <person name="Pickel B."/>
            <person name="Atanasova L."/>
            <person name="Karlsson M."/>
            <person name="Huettel B."/>
            <person name="Barry K.W."/>
            <person name="Haridas S."/>
            <person name="Chen C."/>
            <person name="Bauer D."/>
            <person name="Andreopoulos W."/>
            <person name="Pangilinan J."/>
            <person name="LaButti K."/>
            <person name="Riley R."/>
            <person name="Lipzen A."/>
            <person name="Clum A."/>
            <person name="Drula E."/>
            <person name="Henrissat B."/>
            <person name="Kohler A."/>
            <person name="Grigoriev I.V."/>
            <person name="Martin F.M."/>
            <person name="Hacquard S."/>
        </authorList>
    </citation>
    <scope>NUCLEOTIDE SEQUENCE</scope>
    <source>
        <strain evidence="8">MPI-CAGE-AT-0147</strain>
    </source>
</reference>
<dbReference type="InterPro" id="IPR051089">
    <property type="entry name" value="prtT"/>
</dbReference>
<dbReference type="AlphaFoldDB" id="A0A9P9DA57"/>
<accession>A0A9P9DA57</accession>
<feature type="compositionally biased region" description="Low complexity" evidence="6">
    <location>
        <begin position="71"/>
        <end position="81"/>
    </location>
</feature>
<comment type="subcellular location">
    <subcellularLocation>
        <location evidence="1">Nucleus</location>
    </subcellularLocation>
</comment>